<dbReference type="InterPro" id="IPR050469">
    <property type="entry name" value="Diguanylate_Cyclase"/>
</dbReference>
<dbReference type="NCBIfam" id="TIGR00254">
    <property type="entry name" value="GGDEF"/>
    <property type="match status" value="1"/>
</dbReference>
<dbReference type="Pfam" id="PF00672">
    <property type="entry name" value="HAMP"/>
    <property type="match status" value="1"/>
</dbReference>
<dbReference type="InterPro" id="IPR000160">
    <property type="entry name" value="GGDEF_dom"/>
</dbReference>
<dbReference type="PROSITE" id="PS50887">
    <property type="entry name" value="GGDEF"/>
    <property type="match status" value="1"/>
</dbReference>
<keyword evidence="4" id="KW-1133">Transmembrane helix</keyword>
<comment type="caution">
    <text evidence="7">The sequence shown here is derived from an EMBL/GenBank/DDBJ whole genome shotgun (WGS) entry which is preliminary data.</text>
</comment>
<dbReference type="Pfam" id="PF00990">
    <property type="entry name" value="GGDEF"/>
    <property type="match status" value="1"/>
</dbReference>
<accession>A0A316DAN2</accession>
<dbReference type="InterPro" id="IPR029787">
    <property type="entry name" value="Nucleotide_cyclase"/>
</dbReference>
<keyword evidence="2" id="KW-1003">Cell membrane</keyword>
<dbReference type="InterPro" id="IPR007891">
    <property type="entry name" value="CHASE3"/>
</dbReference>
<organism evidence="7 8">
    <name type="scientific">Tumebacillus permanentifrigoris</name>
    <dbReference type="NCBI Taxonomy" id="378543"/>
    <lineage>
        <taxon>Bacteria</taxon>
        <taxon>Bacillati</taxon>
        <taxon>Bacillota</taxon>
        <taxon>Bacilli</taxon>
        <taxon>Bacillales</taxon>
        <taxon>Alicyclobacillaceae</taxon>
        <taxon>Tumebacillus</taxon>
    </lineage>
</organism>
<dbReference type="Pfam" id="PF05227">
    <property type="entry name" value="CHASE3"/>
    <property type="match status" value="1"/>
</dbReference>
<sequence>MIRRFFKRQHRLGSELTYNLIIIGIVFAVFTTSCYLFVEQHFIASYKTVQDLDRLNEDVELIKEAMIDQETGQRGYALTDDVSFLEPYDKGTVQFNYRTIDLQQSLQDFPALRAPIDRMIKAGQLWHDSYGEPEVWSKKHKQAVTIERFKEGKQAFDTFREAAQVAVDDINALKTSVSSALERAVDFVLLAISMLSIVIVLATMWMMNRKFRHIVTPITELEQCVRNYANRDFDVAVPHRDRADELSQLIKGVDRMRQELKERFLQTQRLAELDGLTGVPNRRAYDRAVEEWVATAAHGCGSFSLILLDIDHFKRFNDTYGHLEGDAVLRHVAAVLTGHIGPRDVLARYGGEEFAILLLDVEAPTCYHDAERLRAMIEREILEPYHITASLGVAVYEPGDSAAQLFEKADAALYQAKANGRNTVEVHKTDIKLSIYSK</sequence>
<dbReference type="PANTHER" id="PTHR45138:SF9">
    <property type="entry name" value="DIGUANYLATE CYCLASE DGCM-RELATED"/>
    <property type="match status" value="1"/>
</dbReference>
<evidence type="ECO:0000259" key="5">
    <source>
        <dbReference type="PROSITE" id="PS50885"/>
    </source>
</evidence>
<dbReference type="InterPro" id="IPR043128">
    <property type="entry name" value="Rev_trsase/Diguanyl_cyclase"/>
</dbReference>
<dbReference type="CDD" id="cd01949">
    <property type="entry name" value="GGDEF"/>
    <property type="match status" value="1"/>
</dbReference>
<evidence type="ECO:0000313" key="7">
    <source>
        <dbReference type="EMBL" id="PWK10222.1"/>
    </source>
</evidence>
<feature type="domain" description="HAMP" evidence="5">
    <location>
        <begin position="212"/>
        <end position="265"/>
    </location>
</feature>
<protein>
    <submittedName>
        <fullName evidence="7">Diguanylate cyclase (GGDEF)-like protein</fullName>
    </submittedName>
</protein>
<evidence type="ECO:0000256" key="1">
    <source>
        <dbReference type="ARBA" id="ARBA00004236"/>
    </source>
</evidence>
<dbReference type="GO" id="GO:0005886">
    <property type="term" value="C:plasma membrane"/>
    <property type="evidence" value="ECO:0007669"/>
    <property type="project" value="UniProtKB-SubCell"/>
</dbReference>
<dbReference type="PROSITE" id="PS51257">
    <property type="entry name" value="PROKAR_LIPOPROTEIN"/>
    <property type="match status" value="1"/>
</dbReference>
<dbReference type="RefSeq" id="WP_109689958.1">
    <property type="nucleotide sequence ID" value="NZ_QGGL01000012.1"/>
</dbReference>
<gene>
    <name evidence="7" type="ORF">C7459_11243</name>
</gene>
<dbReference type="InterPro" id="IPR003660">
    <property type="entry name" value="HAMP_dom"/>
</dbReference>
<keyword evidence="8" id="KW-1185">Reference proteome</keyword>
<dbReference type="Proteomes" id="UP000245634">
    <property type="component" value="Unassembled WGS sequence"/>
</dbReference>
<proteinExistence type="predicted"/>
<dbReference type="SUPFAM" id="SSF55073">
    <property type="entry name" value="Nucleotide cyclase"/>
    <property type="match status" value="1"/>
</dbReference>
<dbReference type="GO" id="GO:0007165">
    <property type="term" value="P:signal transduction"/>
    <property type="evidence" value="ECO:0007669"/>
    <property type="project" value="InterPro"/>
</dbReference>
<comment type="subcellular location">
    <subcellularLocation>
        <location evidence="1">Cell membrane</location>
    </subcellularLocation>
</comment>
<dbReference type="AlphaFoldDB" id="A0A316DAN2"/>
<evidence type="ECO:0000256" key="2">
    <source>
        <dbReference type="ARBA" id="ARBA00022475"/>
    </source>
</evidence>
<feature type="transmembrane region" description="Helical" evidence="4">
    <location>
        <begin position="187"/>
        <end position="207"/>
    </location>
</feature>
<feature type="transmembrane region" description="Helical" evidence="4">
    <location>
        <begin position="20"/>
        <end position="38"/>
    </location>
</feature>
<evidence type="ECO:0000313" key="8">
    <source>
        <dbReference type="Proteomes" id="UP000245634"/>
    </source>
</evidence>
<dbReference type="CDD" id="cd06225">
    <property type="entry name" value="HAMP"/>
    <property type="match status" value="1"/>
</dbReference>
<dbReference type="Gene3D" id="6.10.340.10">
    <property type="match status" value="1"/>
</dbReference>
<dbReference type="PROSITE" id="PS50885">
    <property type="entry name" value="HAMP"/>
    <property type="match status" value="1"/>
</dbReference>
<evidence type="ECO:0000259" key="6">
    <source>
        <dbReference type="PROSITE" id="PS50887"/>
    </source>
</evidence>
<keyword evidence="4" id="KW-0812">Transmembrane</keyword>
<reference evidence="7 8" key="1">
    <citation type="submission" date="2018-05" db="EMBL/GenBank/DDBJ databases">
        <title>Genomic Encyclopedia of Type Strains, Phase IV (KMG-IV): sequencing the most valuable type-strain genomes for metagenomic binning, comparative biology and taxonomic classification.</title>
        <authorList>
            <person name="Goeker M."/>
        </authorList>
    </citation>
    <scope>NUCLEOTIDE SEQUENCE [LARGE SCALE GENOMIC DNA]</scope>
    <source>
        <strain evidence="7 8">DSM 18773</strain>
    </source>
</reference>
<feature type="domain" description="GGDEF" evidence="6">
    <location>
        <begin position="301"/>
        <end position="429"/>
    </location>
</feature>
<dbReference type="OrthoDB" id="9759607at2"/>
<dbReference type="SMART" id="SM00267">
    <property type="entry name" value="GGDEF"/>
    <property type="match status" value="1"/>
</dbReference>
<dbReference type="SMART" id="SM00304">
    <property type="entry name" value="HAMP"/>
    <property type="match status" value="1"/>
</dbReference>
<keyword evidence="3 4" id="KW-0472">Membrane</keyword>
<evidence type="ECO:0000256" key="4">
    <source>
        <dbReference type="SAM" id="Phobius"/>
    </source>
</evidence>
<dbReference type="Gene3D" id="3.30.70.270">
    <property type="match status" value="1"/>
</dbReference>
<dbReference type="SUPFAM" id="SSF158472">
    <property type="entry name" value="HAMP domain-like"/>
    <property type="match status" value="1"/>
</dbReference>
<name>A0A316DAN2_9BACL</name>
<evidence type="ECO:0000256" key="3">
    <source>
        <dbReference type="ARBA" id="ARBA00023136"/>
    </source>
</evidence>
<dbReference type="PANTHER" id="PTHR45138">
    <property type="entry name" value="REGULATORY COMPONENTS OF SENSORY TRANSDUCTION SYSTEM"/>
    <property type="match status" value="1"/>
</dbReference>
<dbReference type="FunFam" id="3.30.70.270:FF:000001">
    <property type="entry name" value="Diguanylate cyclase domain protein"/>
    <property type="match status" value="1"/>
</dbReference>
<dbReference type="GO" id="GO:0052621">
    <property type="term" value="F:diguanylate cyclase activity"/>
    <property type="evidence" value="ECO:0007669"/>
    <property type="project" value="TreeGrafter"/>
</dbReference>
<dbReference type="EMBL" id="QGGL01000012">
    <property type="protein sequence ID" value="PWK10222.1"/>
    <property type="molecule type" value="Genomic_DNA"/>
</dbReference>